<feature type="region of interest" description="Disordered" evidence="13">
    <location>
        <begin position="52"/>
        <end position="133"/>
    </location>
</feature>
<feature type="compositionally biased region" description="Polar residues" evidence="13">
    <location>
        <begin position="952"/>
        <end position="964"/>
    </location>
</feature>
<dbReference type="EMBL" id="AHAT01017442">
    <property type="status" value="NOT_ANNOTATED_CDS"/>
    <property type="molecule type" value="Genomic_DNA"/>
</dbReference>
<feature type="region of interest" description="Disordered" evidence="13">
    <location>
        <begin position="320"/>
        <end position="346"/>
    </location>
</feature>
<feature type="region of interest" description="Disordered" evidence="13">
    <location>
        <begin position="1106"/>
        <end position="1146"/>
    </location>
</feature>
<feature type="region of interest" description="Disordered" evidence="13">
    <location>
        <begin position="409"/>
        <end position="540"/>
    </location>
</feature>
<keyword evidence="9" id="KW-0965">Cell junction</keyword>
<keyword evidence="17" id="KW-1185">Reference proteome</keyword>
<keyword evidence="4 11" id="KW-0728">SH3 domain</keyword>
<accession>W5N0N9</accession>
<dbReference type="PANTHER" id="PTHR14167">
    <property type="entry name" value="SH3 DOMAIN-CONTAINING"/>
    <property type="match status" value="1"/>
</dbReference>
<evidence type="ECO:0000256" key="11">
    <source>
        <dbReference type="PROSITE-ProRule" id="PRU00192"/>
    </source>
</evidence>
<dbReference type="Ensembl" id="ENSLOCT00000014227.1">
    <property type="protein sequence ID" value="ENSLOCP00000014198.1"/>
    <property type="gene ID" value="ENSLOCG00000011554.1"/>
</dbReference>
<dbReference type="STRING" id="7918.ENSLOCP00000014198"/>
<feature type="compositionally biased region" description="Low complexity" evidence="13">
    <location>
        <begin position="701"/>
        <end position="716"/>
    </location>
</feature>
<feature type="domain" description="SH3" evidence="14">
    <location>
        <begin position="1221"/>
        <end position="1282"/>
    </location>
</feature>
<dbReference type="GO" id="GO:0031589">
    <property type="term" value="P:cell-substrate adhesion"/>
    <property type="evidence" value="ECO:0000318"/>
    <property type="project" value="GO_Central"/>
</dbReference>
<proteinExistence type="predicted"/>
<organism evidence="16 17">
    <name type="scientific">Lepisosteus oculatus</name>
    <name type="common">Spotted gar</name>
    <dbReference type="NCBI Taxonomy" id="7918"/>
    <lineage>
        <taxon>Eukaryota</taxon>
        <taxon>Metazoa</taxon>
        <taxon>Chordata</taxon>
        <taxon>Craniata</taxon>
        <taxon>Vertebrata</taxon>
        <taxon>Euteleostomi</taxon>
        <taxon>Actinopterygii</taxon>
        <taxon>Neopterygii</taxon>
        <taxon>Holostei</taxon>
        <taxon>Semionotiformes</taxon>
        <taxon>Lepisosteidae</taxon>
        <taxon>Lepisosteus</taxon>
    </lineage>
</organism>
<evidence type="ECO:0000313" key="16">
    <source>
        <dbReference type="Ensembl" id="ENSLOCP00000014198.1"/>
    </source>
</evidence>
<reference evidence="16" key="3">
    <citation type="submission" date="2025-09" db="UniProtKB">
        <authorList>
            <consortium name="Ensembl"/>
        </authorList>
    </citation>
    <scope>IDENTIFICATION</scope>
</reference>
<feature type="compositionally biased region" description="Basic and acidic residues" evidence="13">
    <location>
        <begin position="1188"/>
        <end position="1201"/>
    </location>
</feature>
<dbReference type="Pfam" id="PF02208">
    <property type="entry name" value="Sorb"/>
    <property type="match status" value="1"/>
</dbReference>
<feature type="compositionally biased region" description="Basic and acidic residues" evidence="13">
    <location>
        <begin position="717"/>
        <end position="732"/>
    </location>
</feature>
<evidence type="ECO:0000313" key="17">
    <source>
        <dbReference type="Proteomes" id="UP000018468"/>
    </source>
</evidence>
<dbReference type="Pfam" id="PF00018">
    <property type="entry name" value="SH3_1"/>
    <property type="match status" value="1"/>
</dbReference>
<feature type="region of interest" description="Disordered" evidence="13">
    <location>
        <begin position="1"/>
        <end position="30"/>
    </location>
</feature>
<keyword evidence="12" id="KW-0175">Coiled coil</keyword>
<evidence type="ECO:0000256" key="1">
    <source>
        <dbReference type="ARBA" id="ARBA00004236"/>
    </source>
</evidence>
<evidence type="ECO:0000256" key="3">
    <source>
        <dbReference type="ARBA" id="ARBA00004496"/>
    </source>
</evidence>
<evidence type="ECO:0000256" key="12">
    <source>
        <dbReference type="SAM" id="Coils"/>
    </source>
</evidence>
<sequence>MSTEGEITISEAVVNGLSSPPTVHEQERAVEGPLRARAISAVKIIPVKKVKSSPDLMRVTETDPSKVCSGKGAVTLRASSAHGDLQTSSSPQPGSEIHDAPQSKSPLQSSTNGWKTQSFADPNGDTSTSLAAKGYRSVRPNLLSDSKTQSQDDSPFLVLPEVQLVPLDQAGSAARRKGSPCPPLPPLVPAGQDSTFLEPAGALTLPTLDDFIPPHLQRGAARVAPPVIDTPSPTNLPPSPPALPSAPSPAPLPVQATEPATTPVICSGAPTVSQPVSTDVSPPAPQSDPHSFFPSAGRPSSGYPSTTIVNPTIVLLQHNREQQKRLSSLSDPVPEKATSPKEGSTVLQERELAEYPQSGNTEMDGRRMKLVRSPQNVGIGPVDEIGIPLRNTERSKDWYKTMFKQIHKINRITESPEENPYYPTYKFPEPTEKPIKVEEENPYAPTYQFPESTPSSKSEDDDSDSNSPSQSYSEDMRSQSCVPRSKSAGDSIDTELGVKRSATVPLPPRTSSLKPSSERNDWEPPDKKVDTRKYRAEPKSIFEYEPGKSSVLKQEKTTRDISPEEVDLENEPWYKFFSEMEFGKPPPKKIWDYTPGDCSILSLEDRKDLLEKDLYRYQAELEADIENMEKLYKAQDKRLCLSNTASPAEILISVLTHSMYTPNYHVVRKDSELAASESGGSESERLIYKSVLEGGDIPLQGLSGLSKRPSSSSSTKVDSDSPRHFAPMEHSEYPEDLVRRRYDDKEKLLEEQRRLKREQEEADIASRRHTGLFLTHHQFITNDRFGDLLNVDDADKRKSGSEMSPARARFDFKAQTLKELPFQKGDIVYIYRQIDQNWYEGEHHGRVGIFPRTYVEILPPTEKAQPKKSAPVQVLEYGEALARFNFTGDTIVEMSFRKGERITLIRRVDENWYEGKVSGTSRQGIFPVTYVEVLKRPRVKNGVDYPDPPVSQSPNRSHTASPQCGHNRLLSPTPPLRRAISPEVQAITSEWISLTVGLPRSGTPAATPPLPPLPEGFYSCGDYISPSAATSPVPPVSSPLRSPLGPSPASSPLPPPYPPRPHSSCLGPAPSVTFTPPQGSPQQRGLAIELEENQLCQELLNIVQGGEGAQGGRESRQEAVKEWQSSPGKRGDLNRSIHSPPPPASICTALLSHPSATPVRTPARLRPPGPQFAAYPSFFASTETLLGHEDQSSQTLKREKISQQPQAQQHRSSPDQNRTSCEVFSFQALYSYVPQNEDELELREGDVVNVMEKCDDGWFVGTSRRTKQFGTFPGNYVKPLHL</sequence>
<feature type="region of interest" description="Disordered" evidence="13">
    <location>
        <begin position="699"/>
        <end position="732"/>
    </location>
</feature>
<dbReference type="FunFam" id="2.30.30.40:FF:000001">
    <property type="entry name" value="Sorbin and SH3 domain-containing protein 1 isoform 2"/>
    <property type="match status" value="1"/>
</dbReference>
<feature type="compositionally biased region" description="Pro residues" evidence="13">
    <location>
        <begin position="234"/>
        <end position="252"/>
    </location>
</feature>
<dbReference type="GO" id="GO:0005925">
    <property type="term" value="C:focal adhesion"/>
    <property type="evidence" value="ECO:0007669"/>
    <property type="project" value="UniProtKB-SubCell"/>
</dbReference>
<keyword evidence="6" id="KW-0963">Cytoplasm</keyword>
<dbReference type="InterPro" id="IPR001452">
    <property type="entry name" value="SH3_domain"/>
</dbReference>
<name>W5N0N9_LEPOC</name>
<feature type="region of interest" description="Disordered" evidence="13">
    <location>
        <begin position="1188"/>
        <end position="1218"/>
    </location>
</feature>
<dbReference type="Proteomes" id="UP000018468">
    <property type="component" value="Linkage group LG5"/>
</dbReference>
<feature type="domain" description="SH3" evidence="14">
    <location>
        <begin position="801"/>
        <end position="860"/>
    </location>
</feature>
<comment type="subcellular location">
    <subcellularLocation>
        <location evidence="2">Cell junction</location>
        <location evidence="2">Focal adhesion</location>
    </subcellularLocation>
    <subcellularLocation>
        <location evidence="1">Cell membrane</location>
    </subcellularLocation>
    <subcellularLocation>
        <location evidence="3">Cytoplasm</location>
    </subcellularLocation>
</comment>
<evidence type="ECO:0000259" key="15">
    <source>
        <dbReference type="PROSITE" id="PS50831"/>
    </source>
</evidence>
<reference evidence="16" key="2">
    <citation type="submission" date="2025-08" db="UniProtKB">
        <authorList>
            <consortium name="Ensembl"/>
        </authorList>
    </citation>
    <scope>IDENTIFICATION</scope>
</reference>
<dbReference type="Bgee" id="ENSLOCG00000011554">
    <property type="expression patterns" value="Expressed in heart and 13 other cell types or tissues"/>
</dbReference>
<dbReference type="PROSITE" id="PS50831">
    <property type="entry name" value="SOHO"/>
    <property type="match status" value="1"/>
</dbReference>
<keyword evidence="10" id="KW-0472">Membrane</keyword>
<dbReference type="InterPro" id="IPR003127">
    <property type="entry name" value="SoHo_dom"/>
</dbReference>
<feature type="region of interest" description="Disordered" evidence="13">
    <location>
        <begin position="941"/>
        <end position="976"/>
    </location>
</feature>
<protein>
    <submittedName>
        <fullName evidence="16">Sorbin and SH3 domain containing 1</fullName>
    </submittedName>
</protein>
<evidence type="ECO:0000256" key="9">
    <source>
        <dbReference type="ARBA" id="ARBA00022949"/>
    </source>
</evidence>
<dbReference type="PROSITE" id="PS50002">
    <property type="entry name" value="SH3"/>
    <property type="match status" value="3"/>
</dbReference>
<evidence type="ECO:0000256" key="8">
    <source>
        <dbReference type="ARBA" id="ARBA00022737"/>
    </source>
</evidence>
<dbReference type="Pfam" id="PF07653">
    <property type="entry name" value="SH3_2"/>
    <property type="match status" value="1"/>
</dbReference>
<keyword evidence="5" id="KW-1003">Cell membrane</keyword>
<feature type="compositionally biased region" description="Polar residues" evidence="13">
    <location>
        <begin position="102"/>
        <end position="130"/>
    </location>
</feature>
<dbReference type="InterPro" id="IPR035611">
    <property type="entry name" value="SORBS1_SH3_2"/>
</dbReference>
<dbReference type="InterPro" id="IPR036028">
    <property type="entry name" value="SH3-like_dom_sf"/>
</dbReference>
<evidence type="ECO:0000256" key="5">
    <source>
        <dbReference type="ARBA" id="ARBA00022475"/>
    </source>
</evidence>
<feature type="compositionally biased region" description="Polar residues" evidence="13">
    <location>
        <begin position="1072"/>
        <end position="1083"/>
    </location>
</feature>
<feature type="compositionally biased region" description="Basic and acidic residues" evidence="13">
    <location>
        <begin position="429"/>
        <end position="439"/>
    </location>
</feature>
<dbReference type="OMA" id="XTSRRTR"/>
<feature type="coiled-coil region" evidence="12">
    <location>
        <begin position="600"/>
        <end position="638"/>
    </location>
</feature>
<evidence type="ECO:0000256" key="6">
    <source>
        <dbReference type="ARBA" id="ARBA00022490"/>
    </source>
</evidence>
<feature type="compositionally biased region" description="Basic and acidic residues" evidence="13">
    <location>
        <begin position="516"/>
        <end position="540"/>
    </location>
</feature>
<dbReference type="FunFam" id="2.30.30.40:FF:000004">
    <property type="entry name" value="Sorbin and SH3 domain-containing protein 1 isoform 2"/>
    <property type="match status" value="1"/>
</dbReference>
<dbReference type="HOGENOM" id="CLU_003951_1_1_1"/>
<feature type="domain" description="SoHo" evidence="15">
    <location>
        <begin position="370"/>
        <end position="430"/>
    </location>
</feature>
<dbReference type="CDD" id="cd11922">
    <property type="entry name" value="SH3_Sorbs1_2"/>
    <property type="match status" value="1"/>
</dbReference>
<dbReference type="Gene3D" id="2.30.30.40">
    <property type="entry name" value="SH3 Domains"/>
    <property type="match status" value="3"/>
</dbReference>
<dbReference type="GO" id="GO:0030055">
    <property type="term" value="C:cell-substrate junction"/>
    <property type="evidence" value="ECO:0000318"/>
    <property type="project" value="GO_Central"/>
</dbReference>
<feature type="domain" description="SH3" evidence="14">
    <location>
        <begin position="875"/>
        <end position="936"/>
    </location>
</feature>
<evidence type="ECO:0000256" key="10">
    <source>
        <dbReference type="ARBA" id="ARBA00023136"/>
    </source>
</evidence>
<feature type="region of interest" description="Disordered" evidence="13">
    <location>
        <begin position="169"/>
        <end position="193"/>
    </location>
</feature>
<dbReference type="SUPFAM" id="SSF50044">
    <property type="entry name" value="SH3-domain"/>
    <property type="match status" value="3"/>
</dbReference>
<dbReference type="PANTHER" id="PTHR14167:SF64">
    <property type="entry name" value="SORBIN AND SH3 DOMAIN-CONTAINING PROTEIN 1"/>
    <property type="match status" value="1"/>
</dbReference>
<dbReference type="FunFam" id="2.30.30.40:FF:000003">
    <property type="entry name" value="Sorbin and SH3 domain-containing protein 1 isoform 2"/>
    <property type="match status" value="1"/>
</dbReference>
<feature type="region of interest" description="Disordered" evidence="13">
    <location>
        <begin position="1029"/>
        <end position="1083"/>
    </location>
</feature>
<dbReference type="eggNOG" id="KOG4225">
    <property type="taxonomic scope" value="Eukaryota"/>
</dbReference>
<dbReference type="InterPro" id="IPR035610">
    <property type="entry name" value="SORBS1_SH3_1"/>
</dbReference>
<feature type="compositionally biased region" description="Pro residues" evidence="13">
    <location>
        <begin position="1045"/>
        <end position="1061"/>
    </location>
</feature>
<evidence type="ECO:0000256" key="13">
    <source>
        <dbReference type="SAM" id="MobiDB-lite"/>
    </source>
</evidence>
<dbReference type="CDD" id="cd11919">
    <property type="entry name" value="SH3_Sorbs1_1"/>
    <property type="match status" value="1"/>
</dbReference>
<evidence type="ECO:0000256" key="2">
    <source>
        <dbReference type="ARBA" id="ARBA00004246"/>
    </source>
</evidence>
<dbReference type="GeneTree" id="ENSGT00940000158658"/>
<dbReference type="SMART" id="SM00326">
    <property type="entry name" value="SH3"/>
    <property type="match status" value="3"/>
</dbReference>
<evidence type="ECO:0000256" key="7">
    <source>
        <dbReference type="ARBA" id="ARBA00022553"/>
    </source>
</evidence>
<feature type="compositionally biased region" description="Polar residues" evidence="13">
    <location>
        <begin position="270"/>
        <end position="280"/>
    </location>
</feature>
<dbReference type="GO" id="GO:0005737">
    <property type="term" value="C:cytoplasm"/>
    <property type="evidence" value="ECO:0000318"/>
    <property type="project" value="GO_Central"/>
</dbReference>
<evidence type="ECO:0000256" key="4">
    <source>
        <dbReference type="ARBA" id="ARBA00022443"/>
    </source>
</evidence>
<keyword evidence="8" id="KW-0677">Repeat</keyword>
<reference evidence="17" key="1">
    <citation type="submission" date="2011-12" db="EMBL/GenBank/DDBJ databases">
        <title>The Draft Genome of Lepisosteus oculatus.</title>
        <authorList>
            <consortium name="The Broad Institute Genome Assembly &amp; Analysis Group"/>
            <consortium name="Computational R&amp;D Group"/>
            <consortium name="and Sequencing Platform"/>
            <person name="Di Palma F."/>
            <person name="Alfoldi J."/>
            <person name="Johnson J."/>
            <person name="Berlin A."/>
            <person name="Gnerre S."/>
            <person name="Jaffe D."/>
            <person name="MacCallum I."/>
            <person name="Young S."/>
            <person name="Walker B.J."/>
            <person name="Lander E.S."/>
            <person name="Lindblad-Toh K."/>
        </authorList>
    </citation>
    <scope>NUCLEOTIDE SEQUENCE [LARGE SCALE GENOMIC DNA]</scope>
</reference>
<evidence type="ECO:0000259" key="14">
    <source>
        <dbReference type="PROSITE" id="PS50002"/>
    </source>
</evidence>
<dbReference type="GO" id="GO:0005886">
    <property type="term" value="C:plasma membrane"/>
    <property type="evidence" value="ECO:0007669"/>
    <property type="project" value="UniProtKB-SubCell"/>
</dbReference>
<dbReference type="Pfam" id="PF14604">
    <property type="entry name" value="SH3_9"/>
    <property type="match status" value="1"/>
</dbReference>
<keyword evidence="7" id="KW-0597">Phosphoprotein</keyword>
<dbReference type="SMART" id="SM00459">
    <property type="entry name" value="Sorb"/>
    <property type="match status" value="1"/>
</dbReference>
<dbReference type="InterPro" id="IPR050384">
    <property type="entry name" value="Endophilin_SH3RF"/>
</dbReference>
<feature type="compositionally biased region" description="Polar residues" evidence="13">
    <location>
        <begin position="1202"/>
        <end position="1218"/>
    </location>
</feature>
<dbReference type="GO" id="GO:0005634">
    <property type="term" value="C:nucleus"/>
    <property type="evidence" value="ECO:0000318"/>
    <property type="project" value="GO_Central"/>
</dbReference>
<feature type="region of interest" description="Disordered" evidence="13">
    <location>
        <begin position="216"/>
        <end position="306"/>
    </location>
</feature>
<dbReference type="PRINTS" id="PR00452">
    <property type="entry name" value="SH3DOMAIN"/>
</dbReference>
<dbReference type="InParanoid" id="W5N0N9"/>